<dbReference type="Pfam" id="PF00990">
    <property type="entry name" value="GGDEF"/>
    <property type="match status" value="1"/>
</dbReference>
<dbReference type="SUPFAM" id="SSF55785">
    <property type="entry name" value="PYP-like sensor domain (PAS domain)"/>
    <property type="match status" value="1"/>
</dbReference>
<dbReference type="Pfam" id="PF00563">
    <property type="entry name" value="EAL"/>
    <property type="match status" value="2"/>
</dbReference>
<evidence type="ECO:0000259" key="1">
    <source>
        <dbReference type="PROSITE" id="PS50112"/>
    </source>
</evidence>
<feature type="domain" description="GGDEF" evidence="4">
    <location>
        <begin position="347"/>
        <end position="502"/>
    </location>
</feature>
<dbReference type="InterPro" id="IPR013767">
    <property type="entry name" value="PAS_fold"/>
</dbReference>
<gene>
    <name evidence="5" type="ORF">V6243_07670</name>
</gene>
<accession>A0ABU9GG85</accession>
<name>A0ABU9GG85_COBMA</name>
<dbReference type="CDD" id="cd01948">
    <property type="entry name" value="EAL"/>
    <property type="match status" value="1"/>
</dbReference>
<feature type="domain" description="PAC" evidence="2">
    <location>
        <begin position="95"/>
        <end position="149"/>
    </location>
</feature>
<dbReference type="SUPFAM" id="SSF55781">
    <property type="entry name" value="GAF domain-like"/>
    <property type="match status" value="1"/>
</dbReference>
<dbReference type="InterPro" id="IPR035965">
    <property type="entry name" value="PAS-like_dom_sf"/>
</dbReference>
<dbReference type="SMART" id="SM00065">
    <property type="entry name" value="GAF"/>
    <property type="match status" value="1"/>
</dbReference>
<protein>
    <submittedName>
        <fullName evidence="5">EAL domain-containing protein</fullName>
    </submittedName>
</protein>
<dbReference type="Pfam" id="PF13185">
    <property type="entry name" value="GAF_2"/>
    <property type="match status" value="1"/>
</dbReference>
<evidence type="ECO:0000259" key="4">
    <source>
        <dbReference type="PROSITE" id="PS50887"/>
    </source>
</evidence>
<dbReference type="CDD" id="cd00130">
    <property type="entry name" value="PAS"/>
    <property type="match status" value="1"/>
</dbReference>
<dbReference type="SMART" id="SM00091">
    <property type="entry name" value="PAS"/>
    <property type="match status" value="1"/>
</dbReference>
<dbReference type="InterPro" id="IPR052155">
    <property type="entry name" value="Biofilm_reg_signaling"/>
</dbReference>
<dbReference type="Gene3D" id="3.30.450.40">
    <property type="match status" value="1"/>
</dbReference>
<dbReference type="SUPFAM" id="SSF141868">
    <property type="entry name" value="EAL domain-like"/>
    <property type="match status" value="1"/>
</dbReference>
<dbReference type="EMBL" id="JBAKAP010000006">
    <property type="protein sequence ID" value="MEL0616710.1"/>
    <property type="molecule type" value="Genomic_DNA"/>
</dbReference>
<proteinExistence type="predicted"/>
<dbReference type="InterPro" id="IPR001633">
    <property type="entry name" value="EAL_dom"/>
</dbReference>
<dbReference type="NCBIfam" id="TIGR00254">
    <property type="entry name" value="GGDEF"/>
    <property type="match status" value="1"/>
</dbReference>
<evidence type="ECO:0000259" key="3">
    <source>
        <dbReference type="PROSITE" id="PS50883"/>
    </source>
</evidence>
<dbReference type="InterPro" id="IPR012226">
    <property type="entry name" value="Diguanyl_cyclase/Pdiesterase"/>
</dbReference>
<dbReference type="NCBIfam" id="TIGR00229">
    <property type="entry name" value="sensory_box"/>
    <property type="match status" value="1"/>
</dbReference>
<dbReference type="RefSeq" id="WP_341542297.1">
    <property type="nucleotide sequence ID" value="NZ_JBAKAP010000006.1"/>
</dbReference>
<dbReference type="PROSITE" id="PS50112">
    <property type="entry name" value="PAS"/>
    <property type="match status" value="1"/>
</dbReference>
<reference evidence="5 6" key="1">
    <citation type="submission" date="2024-02" db="EMBL/GenBank/DDBJ databases">
        <title>Bacteria isolated from the canopy kelp, Nereocystis luetkeana.</title>
        <authorList>
            <person name="Pfister C.A."/>
            <person name="Younker I.T."/>
            <person name="Light S.H."/>
        </authorList>
    </citation>
    <scope>NUCLEOTIDE SEQUENCE [LARGE SCALE GENOMIC DNA]</scope>
    <source>
        <strain evidence="5 6">TI.5.07</strain>
    </source>
</reference>
<dbReference type="PANTHER" id="PTHR44757">
    <property type="entry name" value="DIGUANYLATE CYCLASE DGCP"/>
    <property type="match status" value="1"/>
</dbReference>
<dbReference type="InterPro" id="IPR000700">
    <property type="entry name" value="PAS-assoc_C"/>
</dbReference>
<dbReference type="PROSITE" id="PS50887">
    <property type="entry name" value="GGDEF"/>
    <property type="match status" value="1"/>
</dbReference>
<evidence type="ECO:0000259" key="2">
    <source>
        <dbReference type="PROSITE" id="PS50113"/>
    </source>
</evidence>
<dbReference type="Gene3D" id="3.20.20.450">
    <property type="entry name" value="EAL domain"/>
    <property type="match status" value="1"/>
</dbReference>
<feature type="domain" description="PAS" evidence="1">
    <location>
        <begin position="23"/>
        <end position="78"/>
    </location>
</feature>
<dbReference type="Gene3D" id="3.30.70.270">
    <property type="match status" value="1"/>
</dbReference>
<organism evidence="5 6">
    <name type="scientific">Cobetia marina</name>
    <name type="common">Deleya marina</name>
    <dbReference type="NCBI Taxonomy" id="28258"/>
    <lineage>
        <taxon>Bacteria</taxon>
        <taxon>Pseudomonadati</taxon>
        <taxon>Pseudomonadota</taxon>
        <taxon>Gammaproteobacteria</taxon>
        <taxon>Oceanospirillales</taxon>
        <taxon>Halomonadaceae</taxon>
        <taxon>Cobetia</taxon>
    </lineage>
</organism>
<sequence>MSMNPSASSAAATSAASVDDLEGSNCLHQLLQHTSNGVCGYDLQGRVQWVNPAFEELTGYRAEDLAGQVLSEFLTGEDSDRTVIARMHQQCELGEPSDEELLHHDANGRPLRLRLRCIPLMAADGTLTGYLGVHTDVTQAHLALELSHSQLRLLESVTAGQPLDKTLLDLCQAIEAVATRVRSSLLLLDEAGTRIIGGKAPSLPPSFMQFTSGLRIGEGVGTCGTAMWRREQVLTPAIGEDPAWEGFRHHPHALGLDACLSMPILDDAGNPLGSFAFYATSGDVFNDSHLGLLKVAVNVARLAIERHRRDEQLTYQALHDALTGLPNRRLLRRKLGAFADLALEEARVGALMFLDLDHFKRLNDVLGHDAGDRALIQIAARLEQLLEPGDVLARQGGDEFIVLLAPRFGGMEDARARAMHVGEGLLARLRVPVELEGRAHQLSGSLGITLYPRPDEADEGYQTLSGAAEDEGDDWGHLLHEADIALYESKGAGRARMCFFSPDMRNRIIAATQMEQSLRSALSRQHLEVHLQPQFSLQSDASLEHQLPRLCGLEALLRWNDPLLGNVSPATFIPIAEESGLIVELGHWVLGQACAVLEDMAIRGHQLPIAVNVSQVQFRSAEFVPQVAALLKRHAFAPDMLRMEITESLAAEDEADMLEKVDQLAALGLTFSIDDFGIGYSNLARLRRMPLSELKIDRSFIKDLRLIDDDGLAAPAPGETPGQEVCHANEIVRAMLVMARALSLEVVAEGVETSEQFEVLRQLGCQRVQGYLLGRPRPMKDVLDEIEAGVLGA</sequence>
<dbReference type="Gene3D" id="3.30.450.20">
    <property type="entry name" value="PAS domain"/>
    <property type="match status" value="1"/>
</dbReference>
<dbReference type="InterPro" id="IPR029787">
    <property type="entry name" value="Nucleotide_cyclase"/>
</dbReference>
<dbReference type="Pfam" id="PF00989">
    <property type="entry name" value="PAS"/>
    <property type="match status" value="1"/>
</dbReference>
<feature type="domain" description="EAL" evidence="3">
    <location>
        <begin position="511"/>
        <end position="790"/>
    </location>
</feature>
<dbReference type="Proteomes" id="UP001378242">
    <property type="component" value="Unassembled WGS sequence"/>
</dbReference>
<dbReference type="InterPro" id="IPR043128">
    <property type="entry name" value="Rev_trsase/Diguanyl_cyclase"/>
</dbReference>
<dbReference type="InterPro" id="IPR003018">
    <property type="entry name" value="GAF"/>
</dbReference>
<dbReference type="InterPro" id="IPR035919">
    <property type="entry name" value="EAL_sf"/>
</dbReference>
<dbReference type="InterPro" id="IPR029016">
    <property type="entry name" value="GAF-like_dom_sf"/>
</dbReference>
<evidence type="ECO:0000313" key="5">
    <source>
        <dbReference type="EMBL" id="MEL0616710.1"/>
    </source>
</evidence>
<dbReference type="SMART" id="SM00267">
    <property type="entry name" value="GGDEF"/>
    <property type="match status" value="1"/>
</dbReference>
<comment type="caution">
    <text evidence="5">The sequence shown here is derived from an EMBL/GenBank/DDBJ whole genome shotgun (WGS) entry which is preliminary data.</text>
</comment>
<dbReference type="PIRSF" id="PIRSF005925">
    <property type="entry name" value="Dos"/>
    <property type="match status" value="1"/>
</dbReference>
<dbReference type="SUPFAM" id="SSF55073">
    <property type="entry name" value="Nucleotide cyclase"/>
    <property type="match status" value="1"/>
</dbReference>
<dbReference type="SMART" id="SM00052">
    <property type="entry name" value="EAL"/>
    <property type="match status" value="1"/>
</dbReference>
<dbReference type="PROSITE" id="PS50883">
    <property type="entry name" value="EAL"/>
    <property type="match status" value="1"/>
</dbReference>
<dbReference type="PROSITE" id="PS50113">
    <property type="entry name" value="PAC"/>
    <property type="match status" value="1"/>
</dbReference>
<dbReference type="InterPro" id="IPR000014">
    <property type="entry name" value="PAS"/>
</dbReference>
<dbReference type="PANTHER" id="PTHR44757:SF2">
    <property type="entry name" value="BIOFILM ARCHITECTURE MAINTENANCE PROTEIN MBAA"/>
    <property type="match status" value="1"/>
</dbReference>
<keyword evidence="6" id="KW-1185">Reference proteome</keyword>
<dbReference type="InterPro" id="IPR000160">
    <property type="entry name" value="GGDEF_dom"/>
</dbReference>
<dbReference type="CDD" id="cd01949">
    <property type="entry name" value="GGDEF"/>
    <property type="match status" value="1"/>
</dbReference>
<evidence type="ECO:0000313" key="6">
    <source>
        <dbReference type="Proteomes" id="UP001378242"/>
    </source>
</evidence>